<accession>A0A916RKX7</accession>
<dbReference type="Gene3D" id="3.40.50.300">
    <property type="entry name" value="P-loop containing nucleotide triphosphate hydrolases"/>
    <property type="match status" value="2"/>
</dbReference>
<feature type="coiled-coil region" evidence="1">
    <location>
        <begin position="211"/>
        <end position="398"/>
    </location>
</feature>
<proteinExistence type="predicted"/>
<feature type="domain" description="YhaN AAA" evidence="2">
    <location>
        <begin position="1"/>
        <end position="62"/>
    </location>
</feature>
<name>A0A916RKX7_9HYPH</name>
<evidence type="ECO:0000259" key="2">
    <source>
        <dbReference type="Pfam" id="PF13514"/>
    </source>
</evidence>
<dbReference type="AlphaFoldDB" id="A0A916RKX7"/>
<dbReference type="EMBL" id="BMIF01000003">
    <property type="protein sequence ID" value="GGA59976.1"/>
    <property type="molecule type" value="Genomic_DNA"/>
</dbReference>
<dbReference type="PANTHER" id="PTHR41259">
    <property type="entry name" value="DOUBLE-STRAND BREAK REPAIR RAD50 ATPASE, PUTATIVE-RELATED"/>
    <property type="match status" value="1"/>
</dbReference>
<dbReference type="Proteomes" id="UP000636264">
    <property type="component" value="Unassembled WGS sequence"/>
</dbReference>
<keyword evidence="1" id="KW-0175">Coiled coil</keyword>
<sequence length="876" mass="97111">MKISALRLHNVKRFAGKGVALENIQEGVNVFCAANEFGKSTSFEALHALFFQAHTSTAKDVRSLQPYSGGAPMVQADIVTGNGRYRLTKRFLSSKHASVTDLENGRLIAQADEAEQFISSLVRGGTAEPAGLLWVRQGVTGIDQRDKREEENEKRIRESLLTSVQGEVEAITGGRRMSAIIERCSEELSQLVTDKLKPKARGPYAVAIEERDRLVAEEQRLRGEVERLREALDQRAQIVKRLAVLEDAEEEASRRSAVEKATAVFEAAKAHREALKAAEAEARLAHSQLEKAEQDFVAFRTASKRSKELQAELATVEEERRNALARRNEVSLAMDKALSAAQAAAAEEQEARQLLQRLDAALKARQAAEELILLRERLQQAEALRASHEALKAELANLTLPAGLIDKLQKLEVEIAGLRAAKEASLPTLRMQYQPSATVGVTVSGKQLEDGAEQSFDDLVELEIAGAGTLILRSNRPADADAMLLRKEAERRKLLEAASLADLAEARAREASVQAKLSDLKQLELRLEHLAPEGLARLRELVAQRELLGASVPDVEGDPEVVRTRAAEAAQKLTDANGRIREAQPQRSRADDALMAIETRHAKIIAELTQVDSVLGAADARASREQSLEASYFQQKQNFEELNQKVEKLQLAAPDLAAAEAALQRARSVQDAANKEKTNLHIKLAELNTEIRNKSDEAVEEAWREAEDALAITNERVARFQKEVAVLVRLRSALQQSRSAARDLYLQPVIKELRPLLNLLFDDVSFVFDEKTYLPQSLRRNGQDESIEVLSGGMKEQLSILTRLAFARMLAAHGRPAPVILDDALVYSDDDRIEKMFDALHRQSRDQQIIVFSCRQRAFSKLGGNVLEISDWRPEA</sequence>
<feature type="coiled-coil region" evidence="1">
    <location>
        <begin position="632"/>
        <end position="697"/>
    </location>
</feature>
<evidence type="ECO:0000313" key="4">
    <source>
        <dbReference type="Proteomes" id="UP000636264"/>
    </source>
</evidence>
<keyword evidence="4" id="KW-1185">Reference proteome</keyword>
<gene>
    <name evidence="3" type="ORF">GCM10011385_12140</name>
</gene>
<dbReference type="Pfam" id="PF13514">
    <property type="entry name" value="AAA_27"/>
    <property type="match status" value="1"/>
</dbReference>
<dbReference type="InterPro" id="IPR038734">
    <property type="entry name" value="YhaN_AAA"/>
</dbReference>
<dbReference type="SUPFAM" id="SSF52540">
    <property type="entry name" value="P-loop containing nucleoside triphosphate hydrolases"/>
    <property type="match status" value="1"/>
</dbReference>
<reference evidence="3" key="1">
    <citation type="journal article" date="2014" name="Int. J. Syst. Evol. Microbiol.">
        <title>Complete genome sequence of Corynebacterium casei LMG S-19264T (=DSM 44701T), isolated from a smear-ripened cheese.</title>
        <authorList>
            <consortium name="US DOE Joint Genome Institute (JGI-PGF)"/>
            <person name="Walter F."/>
            <person name="Albersmeier A."/>
            <person name="Kalinowski J."/>
            <person name="Ruckert C."/>
        </authorList>
    </citation>
    <scope>NUCLEOTIDE SEQUENCE</scope>
    <source>
        <strain evidence="3">CGMCC 1.15320</strain>
    </source>
</reference>
<dbReference type="InterPro" id="IPR027417">
    <property type="entry name" value="P-loop_NTPase"/>
</dbReference>
<comment type="caution">
    <text evidence="3">The sequence shown here is derived from an EMBL/GenBank/DDBJ whole genome shotgun (WGS) entry which is preliminary data.</text>
</comment>
<organism evidence="3 4">
    <name type="scientific">Nitratireductor aestuarii</name>
    <dbReference type="NCBI Taxonomy" id="1735103"/>
    <lineage>
        <taxon>Bacteria</taxon>
        <taxon>Pseudomonadati</taxon>
        <taxon>Pseudomonadota</taxon>
        <taxon>Alphaproteobacteria</taxon>
        <taxon>Hyphomicrobiales</taxon>
        <taxon>Phyllobacteriaceae</taxon>
        <taxon>Nitratireductor</taxon>
    </lineage>
</organism>
<reference evidence="3" key="2">
    <citation type="submission" date="2020-09" db="EMBL/GenBank/DDBJ databases">
        <authorList>
            <person name="Sun Q."/>
            <person name="Zhou Y."/>
        </authorList>
    </citation>
    <scope>NUCLEOTIDE SEQUENCE</scope>
    <source>
        <strain evidence="3">CGMCC 1.15320</strain>
    </source>
</reference>
<dbReference type="PANTHER" id="PTHR41259:SF1">
    <property type="entry name" value="DOUBLE-STRAND BREAK REPAIR RAD50 ATPASE, PUTATIVE-RELATED"/>
    <property type="match status" value="1"/>
</dbReference>
<evidence type="ECO:0000313" key="3">
    <source>
        <dbReference type="EMBL" id="GGA59976.1"/>
    </source>
</evidence>
<protein>
    <recommendedName>
        <fullName evidence="2">YhaN AAA domain-containing protein</fullName>
    </recommendedName>
</protein>
<evidence type="ECO:0000256" key="1">
    <source>
        <dbReference type="SAM" id="Coils"/>
    </source>
</evidence>
<dbReference type="RefSeq" id="WP_188720074.1">
    <property type="nucleotide sequence ID" value="NZ_BMIF01000003.1"/>
</dbReference>